<feature type="domain" description="SnoaL-like" evidence="1">
    <location>
        <begin position="56"/>
        <end position="151"/>
    </location>
</feature>
<dbReference type="Gene3D" id="3.10.450.50">
    <property type="match status" value="1"/>
</dbReference>
<evidence type="ECO:0000313" key="3">
    <source>
        <dbReference type="Proteomes" id="UP000232323"/>
    </source>
</evidence>
<accession>A0A250X3C4</accession>
<comment type="caution">
    <text evidence="2">The sequence shown here is derived from an EMBL/GenBank/DDBJ whole genome shotgun (WGS) entry which is preliminary data.</text>
</comment>
<dbReference type="EMBL" id="BEGY01000025">
    <property type="protein sequence ID" value="GAX77565.1"/>
    <property type="molecule type" value="Genomic_DNA"/>
</dbReference>
<name>A0A250X3C4_9CHLO</name>
<reference evidence="2 3" key="1">
    <citation type="submission" date="2017-08" db="EMBL/GenBank/DDBJ databases">
        <title>Acidophilic green algal genome provides insights into adaptation to an acidic environment.</title>
        <authorList>
            <person name="Hirooka S."/>
            <person name="Hirose Y."/>
            <person name="Kanesaki Y."/>
            <person name="Higuchi S."/>
            <person name="Fujiwara T."/>
            <person name="Onuma R."/>
            <person name="Era A."/>
            <person name="Ohbayashi R."/>
            <person name="Uzuka A."/>
            <person name="Nozaki H."/>
            <person name="Yoshikawa H."/>
            <person name="Miyagishima S.Y."/>
        </authorList>
    </citation>
    <scope>NUCLEOTIDE SEQUENCE [LARGE SCALE GENOMIC DNA]</scope>
    <source>
        <strain evidence="2 3">NIES-2499</strain>
    </source>
</reference>
<dbReference type="OrthoDB" id="522539at2759"/>
<dbReference type="InterPro" id="IPR032710">
    <property type="entry name" value="NTF2-like_dom_sf"/>
</dbReference>
<dbReference type="SUPFAM" id="SSF54427">
    <property type="entry name" value="NTF2-like"/>
    <property type="match status" value="1"/>
</dbReference>
<gene>
    <name evidence="2" type="ORF">CEUSTIGMA_g5009.t1</name>
</gene>
<dbReference type="Proteomes" id="UP000232323">
    <property type="component" value="Unassembled WGS sequence"/>
</dbReference>
<evidence type="ECO:0000313" key="2">
    <source>
        <dbReference type="EMBL" id="GAX77565.1"/>
    </source>
</evidence>
<dbReference type="Pfam" id="PF12680">
    <property type="entry name" value="SnoaL_2"/>
    <property type="match status" value="1"/>
</dbReference>
<sequence length="165" mass="18773">MRSCLRTCHFLQSRQVVQQARLTLVPRRDNNKSRRFKSAVTRMDSNSDVVLSVVNKQVEFYNARDLESFMDLMAEDVHVSDSETGAVLATNKHELRPRYVERFKTPVHAEILGRLCCGDTVVDRELITGLPGDGQADCMATYVVKEGKISKIQFVWRSRTPGVKL</sequence>
<dbReference type="AlphaFoldDB" id="A0A250X3C4"/>
<protein>
    <recommendedName>
        <fullName evidence="1">SnoaL-like domain-containing protein</fullName>
    </recommendedName>
</protein>
<proteinExistence type="predicted"/>
<organism evidence="2 3">
    <name type="scientific">Chlamydomonas eustigma</name>
    <dbReference type="NCBI Taxonomy" id="1157962"/>
    <lineage>
        <taxon>Eukaryota</taxon>
        <taxon>Viridiplantae</taxon>
        <taxon>Chlorophyta</taxon>
        <taxon>core chlorophytes</taxon>
        <taxon>Chlorophyceae</taxon>
        <taxon>CS clade</taxon>
        <taxon>Chlamydomonadales</taxon>
        <taxon>Chlamydomonadaceae</taxon>
        <taxon>Chlamydomonas</taxon>
    </lineage>
</organism>
<dbReference type="InterPro" id="IPR037401">
    <property type="entry name" value="SnoaL-like"/>
</dbReference>
<evidence type="ECO:0000259" key="1">
    <source>
        <dbReference type="Pfam" id="PF12680"/>
    </source>
</evidence>
<keyword evidence="3" id="KW-1185">Reference proteome</keyword>